<accession>A0A0F9LE70</accession>
<dbReference type="InterPro" id="IPR011257">
    <property type="entry name" value="DNA_glycosylase"/>
</dbReference>
<proteinExistence type="predicted"/>
<evidence type="ECO:0000313" key="1">
    <source>
        <dbReference type="EMBL" id="KKM91763.1"/>
    </source>
</evidence>
<reference evidence="1" key="1">
    <citation type="journal article" date="2015" name="Nature">
        <title>Complex archaea that bridge the gap between prokaryotes and eukaryotes.</title>
        <authorList>
            <person name="Spang A."/>
            <person name="Saw J.H."/>
            <person name="Jorgensen S.L."/>
            <person name="Zaremba-Niedzwiedzka K."/>
            <person name="Martijn J."/>
            <person name="Lind A.E."/>
            <person name="van Eijk R."/>
            <person name="Schleper C."/>
            <person name="Guy L."/>
            <person name="Ettema T.J."/>
        </authorList>
    </citation>
    <scope>NUCLEOTIDE SEQUENCE</scope>
</reference>
<dbReference type="Gene3D" id="1.10.1670.10">
    <property type="entry name" value="Helix-hairpin-Helix base-excision DNA repair enzymes (C-terminal)"/>
    <property type="match status" value="1"/>
</dbReference>
<gene>
    <name evidence="1" type="ORF">LCGC14_1225250</name>
</gene>
<name>A0A0F9LE70_9ZZZZ</name>
<organism evidence="1">
    <name type="scientific">marine sediment metagenome</name>
    <dbReference type="NCBI Taxonomy" id="412755"/>
    <lineage>
        <taxon>unclassified sequences</taxon>
        <taxon>metagenomes</taxon>
        <taxon>ecological metagenomes</taxon>
    </lineage>
</organism>
<sequence>MVVDHAKILNIIFDWIPNSSGFETKIKPILISKDSNGHFNEDALLNRFAYTIVDQQRDVESIIIPLWNALLYYGMNYDFLLNSENASQFISTIFQAYGHQQYHIEEELKIQNKKMGSRTEALMNCYIKRNPVEFFRLIKDNQKDLFRLYNILKEYLFISDKSASFFLRDIEGFDFSLVPIDSNVARSVQRTGLYFHDFKKEDINIEEVFGRIIPIKERTIEDNFKALSGKIFEVCKIDNKSPYELNRYLFLLGADFCKFNRCKICKISKFCYYNNLNIEKKKKFLARLKS</sequence>
<dbReference type="SUPFAM" id="SSF48150">
    <property type="entry name" value="DNA-glycosylase"/>
    <property type="match status" value="1"/>
</dbReference>
<dbReference type="AlphaFoldDB" id="A0A0F9LE70"/>
<dbReference type="InterPro" id="IPR023170">
    <property type="entry name" value="HhH_base_excis_C"/>
</dbReference>
<comment type="caution">
    <text evidence="1">The sequence shown here is derived from an EMBL/GenBank/DDBJ whole genome shotgun (WGS) entry which is preliminary data.</text>
</comment>
<protein>
    <submittedName>
        <fullName evidence="1">Uncharacterized protein</fullName>
    </submittedName>
</protein>
<dbReference type="EMBL" id="LAZR01006490">
    <property type="protein sequence ID" value="KKM91763.1"/>
    <property type="molecule type" value="Genomic_DNA"/>
</dbReference>
<dbReference type="GO" id="GO:0003824">
    <property type="term" value="F:catalytic activity"/>
    <property type="evidence" value="ECO:0007669"/>
    <property type="project" value="InterPro"/>
</dbReference>
<dbReference type="GO" id="GO:0006281">
    <property type="term" value="P:DNA repair"/>
    <property type="evidence" value="ECO:0007669"/>
    <property type="project" value="InterPro"/>
</dbReference>